<dbReference type="AlphaFoldDB" id="F9PAR4"/>
<accession>F9PAR4</accession>
<proteinExistence type="predicted"/>
<sequence length="41" mass="4561">MITSFTLDKKNKEKLARLAKANGYGKSTAAFLNDWIASVEE</sequence>
<evidence type="ECO:0000313" key="2">
    <source>
        <dbReference type="Proteomes" id="UP000003287"/>
    </source>
</evidence>
<dbReference type="EMBL" id="AFUP01000009">
    <property type="protein sequence ID" value="EGV06927.1"/>
    <property type="molecule type" value="Genomic_DNA"/>
</dbReference>
<reference evidence="1 2" key="1">
    <citation type="submission" date="2011-06" db="EMBL/GenBank/DDBJ databases">
        <authorList>
            <person name="Harkins D.M."/>
            <person name="Madupu R."/>
            <person name="Durkin A.S."/>
            <person name="Torralba M."/>
            <person name="Methe B."/>
            <person name="Sutton G.G."/>
            <person name="Nelson K.E."/>
        </authorList>
    </citation>
    <scope>NUCLEOTIDE SEQUENCE [LARGE SCALE GENOMIC DNA]</scope>
    <source>
        <strain evidence="1 2">SK1060</strain>
    </source>
</reference>
<protein>
    <submittedName>
        <fullName evidence="1">Conserved domain protein</fullName>
    </submittedName>
</protein>
<gene>
    <name evidence="1" type="ORF">HMPREF1042_2324</name>
</gene>
<name>F9PAR4_STRCV</name>
<organism evidence="1 2">
    <name type="scientific">Streptococcus constellatus subsp. pharyngis SK1060 = CCUG 46377</name>
    <dbReference type="NCBI Taxonomy" id="1035184"/>
    <lineage>
        <taxon>Bacteria</taxon>
        <taxon>Bacillati</taxon>
        <taxon>Bacillota</taxon>
        <taxon>Bacilli</taxon>
        <taxon>Lactobacillales</taxon>
        <taxon>Streptococcaceae</taxon>
        <taxon>Streptococcus</taxon>
        <taxon>Streptococcus anginosus group</taxon>
    </lineage>
</organism>
<evidence type="ECO:0000313" key="1">
    <source>
        <dbReference type="EMBL" id="EGV06927.1"/>
    </source>
</evidence>
<dbReference type="Proteomes" id="UP000003287">
    <property type="component" value="Unassembled WGS sequence"/>
</dbReference>